<dbReference type="FunFam" id="3.40.1440.60:FF:000001">
    <property type="entry name" value="Primosomal protein N"/>
    <property type="match status" value="1"/>
</dbReference>
<reference evidence="15 16" key="1">
    <citation type="submission" date="2016-11" db="EMBL/GenBank/DDBJ databases">
        <title>Trade-off between light-utilization and light-protection in marine flavobacteria.</title>
        <authorList>
            <person name="Kumagai Y."/>
        </authorList>
    </citation>
    <scope>NUCLEOTIDE SEQUENCE [LARGE SCALE GENOMIC DNA]</scope>
    <source>
        <strain evidence="15 16">NBRC 107741</strain>
    </source>
</reference>
<dbReference type="Gene3D" id="3.40.1440.60">
    <property type="entry name" value="PriA, 3(prime) DNA-binding domain"/>
    <property type="match status" value="1"/>
</dbReference>
<dbReference type="InterPro" id="IPR042115">
    <property type="entry name" value="PriA_3primeBD_sf"/>
</dbReference>
<evidence type="ECO:0000259" key="13">
    <source>
        <dbReference type="PROSITE" id="PS51192"/>
    </source>
</evidence>
<dbReference type="GO" id="GO:0005524">
    <property type="term" value="F:ATP binding"/>
    <property type="evidence" value="ECO:0007669"/>
    <property type="project" value="UniProtKB-UniRule"/>
</dbReference>
<dbReference type="OrthoDB" id="9759544at2"/>
<feature type="binding site" evidence="12">
    <location>
        <position position="551"/>
    </location>
    <ligand>
        <name>Zn(2+)</name>
        <dbReference type="ChEBI" id="CHEBI:29105"/>
        <label>2</label>
    </ligand>
</feature>
<keyword evidence="1 12" id="KW-0639">Primosome</keyword>
<dbReference type="GO" id="GO:0008270">
    <property type="term" value="F:zinc ion binding"/>
    <property type="evidence" value="ECO:0007669"/>
    <property type="project" value="UniProtKB-UniRule"/>
</dbReference>
<evidence type="ECO:0000313" key="16">
    <source>
        <dbReference type="Proteomes" id="UP000239800"/>
    </source>
</evidence>
<dbReference type="GO" id="GO:0003677">
    <property type="term" value="F:DNA binding"/>
    <property type="evidence" value="ECO:0007669"/>
    <property type="project" value="UniProtKB-UniRule"/>
</dbReference>
<keyword evidence="8 12" id="KW-0067">ATP-binding</keyword>
<feature type="binding site" evidence="12">
    <location>
        <position position="554"/>
    </location>
    <ligand>
        <name>Zn(2+)</name>
        <dbReference type="ChEBI" id="CHEBI:29105"/>
        <label>2</label>
    </ligand>
</feature>
<dbReference type="Pfam" id="PF18319">
    <property type="entry name" value="Zn_ribbon_PriA"/>
    <property type="match status" value="1"/>
</dbReference>
<evidence type="ECO:0000256" key="8">
    <source>
        <dbReference type="ARBA" id="ARBA00022840"/>
    </source>
</evidence>
<keyword evidence="3 12" id="KW-0479">Metal-binding</keyword>
<feature type="domain" description="Helicase C-terminal" evidence="14">
    <location>
        <begin position="495"/>
        <end position="713"/>
    </location>
</feature>
<dbReference type="HAMAP" id="MF_00983">
    <property type="entry name" value="PriA"/>
    <property type="match status" value="1"/>
</dbReference>
<evidence type="ECO:0000256" key="7">
    <source>
        <dbReference type="ARBA" id="ARBA00022833"/>
    </source>
</evidence>
<feature type="binding site" evidence="12">
    <location>
        <position position="567"/>
    </location>
    <ligand>
        <name>Zn(2+)</name>
        <dbReference type="ChEBI" id="CHEBI:29105"/>
        <label>1</label>
    </ligand>
</feature>
<dbReference type="PANTHER" id="PTHR30580">
    <property type="entry name" value="PRIMOSOMAL PROTEIN N"/>
    <property type="match status" value="1"/>
</dbReference>
<dbReference type="GO" id="GO:0006310">
    <property type="term" value="P:DNA recombination"/>
    <property type="evidence" value="ECO:0007669"/>
    <property type="project" value="InterPro"/>
</dbReference>
<sequence>MYYIDVILPIPIRQAFTYSVNKDEALFLKPGMRVAVPFGRSKVYTAIVFRSATAQEPGYPTKSIDHILDEAPLINSHQLKHWQWMASYYLCTLGEVVRAALPSLFLLESETMVRLKETELIDESILDDDEFQVVEALGHQQTLHINDIRSILDRHSVVKVLQGLLEKDCILIHEEVQERYKPRLKTFIRLRADLHQESALNEVLEQMSRAHAQRLALMKMYLLTADPNTEDISQVDLQKASEVSPGVIKALLDKGLMEQYVKQMDRLDFYPGSVANLPQLSSHQLTALEEIEDYHGQELPVLLHGVTGSGKTALYIHLIARQLEAGNQVLYLVPEIALTTQLIQRLQAFFGEFLGVYHSRYNLQERAEVWHNVAAKKQKARLIIGARSAIFLPFQNLGLVVIDEEHEPSFKQHNPAPRYHGRDSALVLAQHHGARVVMGSATPSLESSYLADKGNYGLVKMPYRYNKMLMPQMELIDIREGYRKKRMTGHFSERLIEQMSESLESGSQVILFQNRRGYSPVLSCSTCGVVSECPNCDVSLSYHEYQQQLRCHYCGYSMPVPVECPACGSATLDAKGLGTQQVEAEVKELFPDYRVARMDQDTTRGKKAHSRLINQFEDREIDILVGTQMLAKGLDFAGVKLVGVMNADNLLSFPDFRAHERCFQLLVQVGGRSGRQSEQGLVLIQAFNPYHTILQQVTQYDYPAMYSQETEERRQFKYPPFYRVIRLTFKDRNRQKMQQASRWFATLLRHALQVEILGPEVPVIGRIRNQYLTHILIKFDRDLSAYAIKETIYRAENRFKGLKEFSTVRIVMDVDPY</sequence>
<keyword evidence="16" id="KW-1185">Reference proteome</keyword>
<comment type="cofactor">
    <cofactor evidence="12">
        <name>Zn(2+)</name>
        <dbReference type="ChEBI" id="CHEBI:29105"/>
    </cofactor>
    <text evidence="12">Binds 2 zinc ions per subunit.</text>
</comment>
<feature type="binding site" evidence="12">
    <location>
        <position position="533"/>
    </location>
    <ligand>
        <name>Zn(2+)</name>
        <dbReference type="ChEBI" id="CHEBI:29105"/>
        <label>2</label>
    </ligand>
</feature>
<comment type="similarity">
    <text evidence="12">Belongs to the helicase family. PriA subfamily.</text>
</comment>
<comment type="caution">
    <text evidence="15">The sequence shown here is derived from an EMBL/GenBank/DDBJ whole genome shotgun (WGS) entry which is preliminary data.</text>
</comment>
<dbReference type="GO" id="GO:0006269">
    <property type="term" value="P:DNA replication, synthesis of primer"/>
    <property type="evidence" value="ECO:0007669"/>
    <property type="project" value="UniProtKB-KW"/>
</dbReference>
<evidence type="ECO:0000256" key="4">
    <source>
        <dbReference type="ARBA" id="ARBA00022741"/>
    </source>
</evidence>
<dbReference type="AlphaFoldDB" id="A0A2S7KPL7"/>
<dbReference type="PANTHER" id="PTHR30580:SF0">
    <property type="entry name" value="PRIMOSOMAL PROTEIN N"/>
    <property type="match status" value="1"/>
</dbReference>
<dbReference type="InterPro" id="IPR027417">
    <property type="entry name" value="P-loop_NTPase"/>
</dbReference>
<evidence type="ECO:0000256" key="2">
    <source>
        <dbReference type="ARBA" id="ARBA00022705"/>
    </source>
</evidence>
<dbReference type="Pfam" id="PF00271">
    <property type="entry name" value="Helicase_C"/>
    <property type="match status" value="1"/>
</dbReference>
<feature type="domain" description="Helicase ATP-binding" evidence="13">
    <location>
        <begin position="292"/>
        <end position="461"/>
    </location>
</feature>
<dbReference type="EMBL" id="MQUB01000001">
    <property type="protein sequence ID" value="PQB04550.1"/>
    <property type="molecule type" value="Genomic_DNA"/>
</dbReference>
<feature type="binding site" evidence="12">
    <location>
        <position position="536"/>
    </location>
    <ligand>
        <name>Zn(2+)</name>
        <dbReference type="ChEBI" id="CHEBI:29105"/>
        <label>2</label>
    </ligand>
</feature>
<dbReference type="InterPro" id="IPR041236">
    <property type="entry name" value="PriA_C"/>
</dbReference>
<keyword evidence="7 12" id="KW-0862">Zinc</keyword>
<organism evidence="15 16">
    <name type="scientific">Aureitalea marina</name>
    <dbReference type="NCBI Taxonomy" id="930804"/>
    <lineage>
        <taxon>Bacteria</taxon>
        <taxon>Pseudomonadati</taxon>
        <taxon>Bacteroidota</taxon>
        <taxon>Flavobacteriia</taxon>
        <taxon>Flavobacteriales</taxon>
        <taxon>Flavobacteriaceae</taxon>
        <taxon>Aureitalea</taxon>
    </lineage>
</organism>
<dbReference type="PROSITE" id="PS51194">
    <property type="entry name" value="HELICASE_CTER"/>
    <property type="match status" value="1"/>
</dbReference>
<dbReference type="NCBIfam" id="TIGR00595">
    <property type="entry name" value="priA"/>
    <property type="match status" value="1"/>
</dbReference>
<dbReference type="FunFam" id="3.40.50.300:FF:000489">
    <property type="entry name" value="Primosome assembly protein PriA"/>
    <property type="match status" value="1"/>
</dbReference>
<keyword evidence="10 12" id="KW-0413">Isomerase</keyword>
<keyword evidence="4 12" id="KW-0547">Nucleotide-binding</keyword>
<dbReference type="Pfam" id="PF00270">
    <property type="entry name" value="DEAD"/>
    <property type="match status" value="1"/>
</dbReference>
<dbReference type="Pfam" id="PF17764">
    <property type="entry name" value="PriA_3primeBD"/>
    <property type="match status" value="1"/>
</dbReference>
<dbReference type="Gene3D" id="3.40.50.300">
    <property type="entry name" value="P-loop containing nucleotide triphosphate hydrolases"/>
    <property type="match status" value="2"/>
</dbReference>
<dbReference type="SUPFAM" id="SSF52540">
    <property type="entry name" value="P-loop containing nucleoside triphosphate hydrolases"/>
    <property type="match status" value="2"/>
</dbReference>
<dbReference type="GO" id="GO:1990077">
    <property type="term" value="C:primosome complex"/>
    <property type="evidence" value="ECO:0007669"/>
    <property type="project" value="UniProtKB-UniRule"/>
</dbReference>
<dbReference type="GO" id="GO:0006270">
    <property type="term" value="P:DNA replication initiation"/>
    <property type="evidence" value="ECO:0007669"/>
    <property type="project" value="TreeGrafter"/>
</dbReference>
<evidence type="ECO:0000256" key="10">
    <source>
        <dbReference type="ARBA" id="ARBA00023235"/>
    </source>
</evidence>
<gene>
    <name evidence="12" type="primary">priA</name>
    <name evidence="15" type="ORF">BST85_06290</name>
</gene>
<dbReference type="CDD" id="cd18804">
    <property type="entry name" value="SF2_C_priA"/>
    <property type="match status" value="1"/>
</dbReference>
<dbReference type="InterPro" id="IPR005259">
    <property type="entry name" value="PriA"/>
</dbReference>
<dbReference type="Proteomes" id="UP000239800">
    <property type="component" value="Unassembled WGS sequence"/>
</dbReference>
<dbReference type="SMART" id="SM00487">
    <property type="entry name" value="DEXDc"/>
    <property type="match status" value="1"/>
</dbReference>
<dbReference type="GO" id="GO:0006302">
    <property type="term" value="P:double-strand break repair"/>
    <property type="evidence" value="ECO:0007669"/>
    <property type="project" value="InterPro"/>
</dbReference>
<dbReference type="InterPro" id="IPR041222">
    <property type="entry name" value="PriA_3primeBD"/>
</dbReference>
<proteinExistence type="inferred from homology"/>
<dbReference type="SMART" id="SM00490">
    <property type="entry name" value="HELICc"/>
    <property type="match status" value="1"/>
</dbReference>
<feature type="binding site" evidence="12">
    <location>
        <position position="527"/>
    </location>
    <ligand>
        <name>Zn(2+)</name>
        <dbReference type="ChEBI" id="CHEBI:29105"/>
        <label>1</label>
    </ligand>
</feature>
<evidence type="ECO:0000259" key="14">
    <source>
        <dbReference type="PROSITE" id="PS51194"/>
    </source>
</evidence>
<keyword evidence="6 12" id="KW-0347">Helicase</keyword>
<dbReference type="InterPro" id="IPR040498">
    <property type="entry name" value="PriA_CRR"/>
</dbReference>
<name>A0A2S7KPL7_9FLAO</name>
<dbReference type="CDD" id="cd17929">
    <property type="entry name" value="DEXHc_priA"/>
    <property type="match status" value="1"/>
</dbReference>
<dbReference type="EC" id="5.6.2.4" evidence="12"/>
<evidence type="ECO:0000256" key="12">
    <source>
        <dbReference type="HAMAP-Rule" id="MF_00983"/>
    </source>
</evidence>
<comment type="catalytic activity">
    <reaction evidence="12">
        <text>Couples ATP hydrolysis with the unwinding of duplex DNA by translocating in the 3'-5' direction.</text>
        <dbReference type="EC" id="5.6.2.4"/>
    </reaction>
</comment>
<dbReference type="Pfam" id="PF18074">
    <property type="entry name" value="PriA_C"/>
    <property type="match status" value="1"/>
</dbReference>
<feature type="binding site" evidence="12">
    <location>
        <position position="564"/>
    </location>
    <ligand>
        <name>Zn(2+)</name>
        <dbReference type="ChEBI" id="CHEBI:29105"/>
        <label>1</label>
    </ligand>
</feature>
<dbReference type="PROSITE" id="PS51192">
    <property type="entry name" value="HELICASE_ATP_BIND_1"/>
    <property type="match status" value="1"/>
</dbReference>
<evidence type="ECO:0000313" key="15">
    <source>
        <dbReference type="EMBL" id="PQB04550.1"/>
    </source>
</evidence>
<keyword evidence="5 12" id="KW-0378">Hydrolase</keyword>
<evidence type="ECO:0000256" key="1">
    <source>
        <dbReference type="ARBA" id="ARBA00022515"/>
    </source>
</evidence>
<accession>A0A2S7KPL7</accession>
<comment type="subunit">
    <text evidence="12">Component of the replication restart primosome.</text>
</comment>
<dbReference type="RefSeq" id="WP_104812477.1">
    <property type="nucleotide sequence ID" value="NZ_MQUB01000001.1"/>
</dbReference>
<dbReference type="GO" id="GO:0043138">
    <property type="term" value="F:3'-5' DNA helicase activity"/>
    <property type="evidence" value="ECO:0007669"/>
    <property type="project" value="UniProtKB-EC"/>
</dbReference>
<evidence type="ECO:0000256" key="9">
    <source>
        <dbReference type="ARBA" id="ARBA00023125"/>
    </source>
</evidence>
<dbReference type="GO" id="GO:0016887">
    <property type="term" value="F:ATP hydrolysis activity"/>
    <property type="evidence" value="ECO:0007669"/>
    <property type="project" value="RHEA"/>
</dbReference>
<evidence type="ECO:0000256" key="11">
    <source>
        <dbReference type="ARBA" id="ARBA00048988"/>
    </source>
</evidence>
<feature type="binding site" evidence="12">
    <location>
        <position position="524"/>
    </location>
    <ligand>
        <name>Zn(2+)</name>
        <dbReference type="ChEBI" id="CHEBI:29105"/>
        <label>1</label>
    </ligand>
</feature>
<dbReference type="InterPro" id="IPR014001">
    <property type="entry name" value="Helicase_ATP-bd"/>
</dbReference>
<protein>
    <recommendedName>
        <fullName evidence="12">Replication restart protein PriA</fullName>
    </recommendedName>
    <alternativeName>
        <fullName evidence="12">ATP-dependent DNA helicase PriA</fullName>
        <ecNumber evidence="12">5.6.2.4</ecNumber>
    </alternativeName>
    <alternativeName>
        <fullName evidence="12">DNA 3'-5' helicase PriA</fullName>
    </alternativeName>
</protein>
<dbReference type="InterPro" id="IPR011545">
    <property type="entry name" value="DEAD/DEAH_box_helicase_dom"/>
</dbReference>
<keyword evidence="2 12" id="KW-0235">DNA replication</keyword>
<comment type="catalytic activity">
    <reaction evidence="11 12">
        <text>ATP + H2O = ADP + phosphate + H(+)</text>
        <dbReference type="Rhea" id="RHEA:13065"/>
        <dbReference type="ChEBI" id="CHEBI:15377"/>
        <dbReference type="ChEBI" id="CHEBI:15378"/>
        <dbReference type="ChEBI" id="CHEBI:30616"/>
        <dbReference type="ChEBI" id="CHEBI:43474"/>
        <dbReference type="ChEBI" id="CHEBI:456216"/>
        <dbReference type="EC" id="5.6.2.4"/>
    </reaction>
</comment>
<comment type="function">
    <text evidence="12">Initiates the restart of stalled replication forks, which reloads the replicative helicase on sites other than the origin of replication. Recognizes and binds to abandoned replication forks and remodels them to uncover a helicase loading site. Promotes assembly of the primosome at these replication forks.</text>
</comment>
<evidence type="ECO:0000256" key="5">
    <source>
        <dbReference type="ARBA" id="ARBA00022801"/>
    </source>
</evidence>
<dbReference type="InterPro" id="IPR001650">
    <property type="entry name" value="Helicase_C-like"/>
</dbReference>
<evidence type="ECO:0000256" key="6">
    <source>
        <dbReference type="ARBA" id="ARBA00022806"/>
    </source>
</evidence>
<keyword evidence="9 12" id="KW-0238">DNA-binding</keyword>
<evidence type="ECO:0000256" key="3">
    <source>
        <dbReference type="ARBA" id="ARBA00022723"/>
    </source>
</evidence>